<dbReference type="InterPro" id="IPR043128">
    <property type="entry name" value="Rev_trsase/Diguanyl_cyclase"/>
</dbReference>
<dbReference type="InterPro" id="IPR050951">
    <property type="entry name" value="Retrovirus_Pol_polyprotein"/>
</dbReference>
<dbReference type="AlphaFoldDB" id="A0A8X6MG97"/>
<keyword evidence="2" id="KW-1185">Reference proteome</keyword>
<evidence type="ECO:0000313" key="2">
    <source>
        <dbReference type="Proteomes" id="UP000887013"/>
    </source>
</evidence>
<dbReference type="PANTHER" id="PTHR37984">
    <property type="entry name" value="PROTEIN CBG26694"/>
    <property type="match status" value="1"/>
</dbReference>
<sequence length="176" mass="20513">NKHQKIFVHKDLRSCSHVFVRIDRIRKALEPPYQGPYRVVERSENFFTLSMKNVNISIDHLKPAYLLVTDKDDKPTPEEEHKEHLKIVFERLQQYGLRINISKSVMGADRIEYLGFLITAEGSRPLPEKVEAIINYKLPSTIHDLRTFLGLINFYRRYLKDAAKTQAALHELLKGA</sequence>
<gene>
    <name evidence="1" type="primary">pol_4433</name>
    <name evidence="1" type="ORF">NPIL_542221</name>
</gene>
<dbReference type="Proteomes" id="UP000887013">
    <property type="component" value="Unassembled WGS sequence"/>
</dbReference>
<organism evidence="1 2">
    <name type="scientific">Nephila pilipes</name>
    <name type="common">Giant wood spider</name>
    <name type="synonym">Nephila maculata</name>
    <dbReference type="NCBI Taxonomy" id="299642"/>
    <lineage>
        <taxon>Eukaryota</taxon>
        <taxon>Metazoa</taxon>
        <taxon>Ecdysozoa</taxon>
        <taxon>Arthropoda</taxon>
        <taxon>Chelicerata</taxon>
        <taxon>Arachnida</taxon>
        <taxon>Araneae</taxon>
        <taxon>Araneomorphae</taxon>
        <taxon>Entelegynae</taxon>
        <taxon>Araneoidea</taxon>
        <taxon>Nephilidae</taxon>
        <taxon>Nephila</taxon>
    </lineage>
</organism>
<accession>A0A8X6MG97</accession>
<dbReference type="OrthoDB" id="7698356at2759"/>
<proteinExistence type="predicted"/>
<dbReference type="GO" id="GO:0071897">
    <property type="term" value="P:DNA biosynthetic process"/>
    <property type="evidence" value="ECO:0007669"/>
    <property type="project" value="UniProtKB-ARBA"/>
</dbReference>
<reference evidence="1" key="1">
    <citation type="submission" date="2020-08" db="EMBL/GenBank/DDBJ databases">
        <title>Multicomponent nature underlies the extraordinary mechanical properties of spider dragline silk.</title>
        <authorList>
            <person name="Kono N."/>
            <person name="Nakamura H."/>
            <person name="Mori M."/>
            <person name="Yoshida Y."/>
            <person name="Ohtoshi R."/>
            <person name="Malay A.D."/>
            <person name="Moran D.A.P."/>
            <person name="Tomita M."/>
            <person name="Numata K."/>
            <person name="Arakawa K."/>
        </authorList>
    </citation>
    <scope>NUCLEOTIDE SEQUENCE</scope>
</reference>
<dbReference type="PANTHER" id="PTHR37984:SF5">
    <property type="entry name" value="PROTEIN NYNRIN-LIKE"/>
    <property type="match status" value="1"/>
</dbReference>
<evidence type="ECO:0000313" key="1">
    <source>
        <dbReference type="EMBL" id="GFS49141.1"/>
    </source>
</evidence>
<feature type="non-terminal residue" evidence="1">
    <location>
        <position position="1"/>
    </location>
</feature>
<dbReference type="Gene3D" id="3.30.70.270">
    <property type="match status" value="2"/>
</dbReference>
<dbReference type="EMBL" id="BMAW01045337">
    <property type="protein sequence ID" value="GFS49141.1"/>
    <property type="molecule type" value="Genomic_DNA"/>
</dbReference>
<dbReference type="InterPro" id="IPR043502">
    <property type="entry name" value="DNA/RNA_pol_sf"/>
</dbReference>
<protein>
    <submittedName>
        <fullName evidence="1">Retrovirus-related Pol polyprotein from transposon opus</fullName>
    </submittedName>
</protein>
<comment type="caution">
    <text evidence="1">The sequence shown here is derived from an EMBL/GenBank/DDBJ whole genome shotgun (WGS) entry which is preliminary data.</text>
</comment>
<name>A0A8X6MG97_NEPPI</name>
<dbReference type="SUPFAM" id="SSF56672">
    <property type="entry name" value="DNA/RNA polymerases"/>
    <property type="match status" value="1"/>
</dbReference>